<name>A0A368XSN3_9BURK</name>
<comment type="caution">
    <text evidence="6">The sequence shown here is derived from an EMBL/GenBank/DDBJ whole genome shotgun (WGS) entry which is preliminary data.</text>
</comment>
<evidence type="ECO:0000256" key="4">
    <source>
        <dbReference type="ARBA" id="ARBA00023136"/>
    </source>
</evidence>
<evidence type="ECO:0000256" key="5">
    <source>
        <dbReference type="SAM" id="Phobius"/>
    </source>
</evidence>
<feature type="transmembrane region" description="Helical" evidence="5">
    <location>
        <begin position="96"/>
        <end position="116"/>
    </location>
</feature>
<dbReference type="SUPFAM" id="SSF103473">
    <property type="entry name" value="MFS general substrate transporter"/>
    <property type="match status" value="1"/>
</dbReference>
<feature type="transmembrane region" description="Helical" evidence="5">
    <location>
        <begin position="74"/>
        <end position="90"/>
    </location>
</feature>
<feature type="transmembrane region" description="Helical" evidence="5">
    <location>
        <begin position="201"/>
        <end position="220"/>
    </location>
</feature>
<evidence type="ECO:0000256" key="2">
    <source>
        <dbReference type="ARBA" id="ARBA00022692"/>
    </source>
</evidence>
<dbReference type="Pfam" id="PF07690">
    <property type="entry name" value="MFS_1"/>
    <property type="match status" value="1"/>
</dbReference>
<dbReference type="Proteomes" id="UP000252884">
    <property type="component" value="Unassembled WGS sequence"/>
</dbReference>
<feature type="transmembrane region" description="Helical" evidence="5">
    <location>
        <begin position="269"/>
        <end position="286"/>
    </location>
</feature>
<proteinExistence type="predicted"/>
<dbReference type="InterPro" id="IPR036259">
    <property type="entry name" value="MFS_trans_sf"/>
</dbReference>
<keyword evidence="3 5" id="KW-1133">Transmembrane helix</keyword>
<dbReference type="CDD" id="cd17393">
    <property type="entry name" value="MFS_MosC_like"/>
    <property type="match status" value="1"/>
</dbReference>
<evidence type="ECO:0000256" key="3">
    <source>
        <dbReference type="ARBA" id="ARBA00022989"/>
    </source>
</evidence>
<dbReference type="InterPro" id="IPR011701">
    <property type="entry name" value="MFS"/>
</dbReference>
<keyword evidence="2 5" id="KW-0812">Transmembrane</keyword>
<evidence type="ECO:0000313" key="6">
    <source>
        <dbReference type="EMBL" id="RCW70176.1"/>
    </source>
</evidence>
<feature type="transmembrane region" description="Helical" evidence="5">
    <location>
        <begin position="327"/>
        <end position="348"/>
    </location>
</feature>
<dbReference type="Gene3D" id="1.20.1250.20">
    <property type="entry name" value="MFS general substrate transporter like domains"/>
    <property type="match status" value="2"/>
</dbReference>
<feature type="transmembrane region" description="Helical" evidence="5">
    <location>
        <begin position="36"/>
        <end position="67"/>
    </location>
</feature>
<reference evidence="6 7" key="1">
    <citation type="submission" date="2018-07" db="EMBL/GenBank/DDBJ databases">
        <title>Genomic Encyclopedia of Type Strains, Phase IV (KMG-IV): sequencing the most valuable type-strain genomes for metagenomic binning, comparative biology and taxonomic classification.</title>
        <authorList>
            <person name="Goeker M."/>
        </authorList>
    </citation>
    <scope>NUCLEOTIDE SEQUENCE [LARGE SCALE GENOMIC DNA]</scope>
    <source>
        <strain evidence="6 7">DSM 21634</strain>
    </source>
</reference>
<accession>A0A368XSN3</accession>
<feature type="transmembrane region" description="Helical" evidence="5">
    <location>
        <begin position="137"/>
        <end position="156"/>
    </location>
</feature>
<feature type="transmembrane region" description="Helical" evidence="5">
    <location>
        <begin position="240"/>
        <end position="257"/>
    </location>
</feature>
<feature type="transmembrane region" description="Helical" evidence="5">
    <location>
        <begin position="354"/>
        <end position="372"/>
    </location>
</feature>
<dbReference type="PANTHER" id="PTHR23514:SF13">
    <property type="entry name" value="INNER MEMBRANE PROTEIN YBJJ"/>
    <property type="match status" value="1"/>
</dbReference>
<sequence>MTSSTVRAHWAARFLFFAAGCMFATWGVQIPTVKTVYGLGVGAIGGLVLAAGVGSVLGLTQAGWLIARHGARRVAWWGALLSALALMLLLHMPHLVLLWALLGLFGLATGLLDVAMNADASELERQAGRPLMSAFHGMFSLGGMVGAGVGGLLFTAGVAPNLQLLGVAAFSMALVAWSVRQMPPGQALAEEAHGRFALSRGRLALVGLLAALGFVVEGAIYDWSVLFLASERGAPQQQAALAYASFSAAMAATRFVGDRLRARWSSVGLLRASACLAAVALALVLLSNSVPLALAGFALVGVGLANVVPVLFSAAAQVPGVAPAQGISAVASLGYCGFMVGPSIIGFVAHGSSLTLALGLVVGCALLQAALARRALGA</sequence>
<keyword evidence="4 5" id="KW-0472">Membrane</keyword>
<dbReference type="EMBL" id="QPJK01000005">
    <property type="protein sequence ID" value="RCW70176.1"/>
    <property type="molecule type" value="Genomic_DNA"/>
</dbReference>
<dbReference type="PANTHER" id="PTHR23514">
    <property type="entry name" value="BYPASS OF STOP CODON PROTEIN 6"/>
    <property type="match status" value="1"/>
</dbReference>
<dbReference type="GO" id="GO:0016020">
    <property type="term" value="C:membrane"/>
    <property type="evidence" value="ECO:0007669"/>
    <property type="project" value="UniProtKB-SubCell"/>
</dbReference>
<feature type="transmembrane region" description="Helical" evidence="5">
    <location>
        <begin position="162"/>
        <end position="180"/>
    </location>
</feature>
<feature type="transmembrane region" description="Helical" evidence="5">
    <location>
        <begin position="12"/>
        <end position="30"/>
    </location>
</feature>
<dbReference type="AlphaFoldDB" id="A0A368XSN3"/>
<dbReference type="OrthoDB" id="9810941at2"/>
<keyword evidence="7" id="KW-1185">Reference proteome</keyword>
<protein>
    <submittedName>
        <fullName evidence="6">Fucose permease</fullName>
    </submittedName>
</protein>
<dbReference type="GO" id="GO:0022857">
    <property type="term" value="F:transmembrane transporter activity"/>
    <property type="evidence" value="ECO:0007669"/>
    <property type="project" value="InterPro"/>
</dbReference>
<organism evidence="6 7">
    <name type="scientific">Pseudorhodoferax soli</name>
    <dbReference type="NCBI Taxonomy" id="545864"/>
    <lineage>
        <taxon>Bacteria</taxon>
        <taxon>Pseudomonadati</taxon>
        <taxon>Pseudomonadota</taxon>
        <taxon>Betaproteobacteria</taxon>
        <taxon>Burkholderiales</taxon>
        <taxon>Comamonadaceae</taxon>
    </lineage>
</organism>
<evidence type="ECO:0000313" key="7">
    <source>
        <dbReference type="Proteomes" id="UP000252884"/>
    </source>
</evidence>
<comment type="subcellular location">
    <subcellularLocation>
        <location evidence="1">Membrane</location>
        <topology evidence="1">Multi-pass membrane protein</topology>
    </subcellularLocation>
</comment>
<dbReference type="RefSeq" id="WP_114469145.1">
    <property type="nucleotide sequence ID" value="NZ_QPJK01000005.1"/>
</dbReference>
<feature type="transmembrane region" description="Helical" evidence="5">
    <location>
        <begin position="292"/>
        <end position="315"/>
    </location>
</feature>
<evidence type="ECO:0000256" key="1">
    <source>
        <dbReference type="ARBA" id="ARBA00004141"/>
    </source>
</evidence>
<gene>
    <name evidence="6" type="ORF">DES41_105114</name>
</gene>
<dbReference type="InterPro" id="IPR051788">
    <property type="entry name" value="MFS_Transporter"/>
</dbReference>